<organism evidence="2">
    <name type="scientific">marine sediment metagenome</name>
    <dbReference type="NCBI Taxonomy" id="412755"/>
    <lineage>
        <taxon>unclassified sequences</taxon>
        <taxon>metagenomes</taxon>
        <taxon>ecological metagenomes</taxon>
    </lineage>
</organism>
<proteinExistence type="predicted"/>
<protein>
    <submittedName>
        <fullName evidence="2">Uncharacterized protein</fullName>
    </submittedName>
</protein>
<sequence>MDRDRASPRTLHSWWFRASVRLLLALFGPLILWGVSYCGMIFVDKPIWDYDMAMLAGVLGAPLWGLMAFLAIWAGGALLIEHLLHLRGRSDHHTLGRLSLRLSAVAGVVTCAVSGAIAIGFMFHDVMHCISLAYYVVFGLYAIAFVLDFVGQLRAVWSRPTPSVLCAGLTFALIGTIGLAIAAGYYLFSLRSRFEWWLWSVPSTAP</sequence>
<reference evidence="2" key="1">
    <citation type="journal article" date="2015" name="Nature">
        <title>Complex archaea that bridge the gap between prokaryotes and eukaryotes.</title>
        <authorList>
            <person name="Spang A."/>
            <person name="Saw J.H."/>
            <person name="Jorgensen S.L."/>
            <person name="Zaremba-Niedzwiedzka K."/>
            <person name="Martijn J."/>
            <person name="Lind A.E."/>
            <person name="van Eijk R."/>
            <person name="Schleper C."/>
            <person name="Guy L."/>
            <person name="Ettema T.J."/>
        </authorList>
    </citation>
    <scope>NUCLEOTIDE SEQUENCE</scope>
</reference>
<feature type="transmembrane region" description="Helical" evidence="1">
    <location>
        <begin position="132"/>
        <end position="151"/>
    </location>
</feature>
<comment type="caution">
    <text evidence="2">The sequence shown here is derived from an EMBL/GenBank/DDBJ whole genome shotgun (WGS) entry which is preliminary data.</text>
</comment>
<keyword evidence="1" id="KW-1133">Transmembrane helix</keyword>
<accession>A0A0F9LWF2</accession>
<feature type="transmembrane region" description="Helical" evidence="1">
    <location>
        <begin position="63"/>
        <end position="86"/>
    </location>
</feature>
<dbReference type="EMBL" id="LAZR01011492">
    <property type="protein sequence ID" value="KKM61392.1"/>
    <property type="molecule type" value="Genomic_DNA"/>
</dbReference>
<feature type="transmembrane region" description="Helical" evidence="1">
    <location>
        <begin position="163"/>
        <end position="188"/>
    </location>
</feature>
<name>A0A0F9LWF2_9ZZZZ</name>
<evidence type="ECO:0000313" key="2">
    <source>
        <dbReference type="EMBL" id="KKM61392.1"/>
    </source>
</evidence>
<feature type="transmembrane region" description="Helical" evidence="1">
    <location>
        <begin position="20"/>
        <end position="43"/>
    </location>
</feature>
<keyword evidence="1" id="KW-0472">Membrane</keyword>
<dbReference type="AlphaFoldDB" id="A0A0F9LWF2"/>
<keyword evidence="1" id="KW-0812">Transmembrane</keyword>
<gene>
    <name evidence="2" type="ORF">LCGC14_1532170</name>
</gene>
<feature type="transmembrane region" description="Helical" evidence="1">
    <location>
        <begin position="98"/>
        <end position="120"/>
    </location>
</feature>
<evidence type="ECO:0000256" key="1">
    <source>
        <dbReference type="SAM" id="Phobius"/>
    </source>
</evidence>